<dbReference type="Proteomes" id="UP000426424">
    <property type="component" value="Chromosome"/>
</dbReference>
<name>A0A6I6ECB1_THETI</name>
<proteinExistence type="predicted"/>
<dbReference type="SUPFAM" id="SSF53474">
    <property type="entry name" value="alpha/beta-Hydrolases"/>
    <property type="match status" value="1"/>
</dbReference>
<dbReference type="GO" id="GO:0016787">
    <property type="term" value="F:hydrolase activity"/>
    <property type="evidence" value="ECO:0007669"/>
    <property type="project" value="UniProtKB-KW"/>
</dbReference>
<feature type="domain" description="AB hydrolase-1" evidence="1">
    <location>
        <begin position="37"/>
        <end position="279"/>
    </location>
</feature>
<dbReference type="KEGG" id="ttp:E6P07_01615"/>
<keyword evidence="2" id="KW-0378">Hydrolase</keyword>
<evidence type="ECO:0000259" key="1">
    <source>
        <dbReference type="Pfam" id="PF00561"/>
    </source>
</evidence>
<accession>A0A6I6ECB1</accession>
<dbReference type="AlphaFoldDB" id="A0A6I6ECB1"/>
<gene>
    <name evidence="2" type="ORF">E6P07_01615</name>
</gene>
<dbReference type="PRINTS" id="PR00111">
    <property type="entry name" value="ABHYDROLASE"/>
</dbReference>
<evidence type="ECO:0000313" key="2">
    <source>
        <dbReference type="EMBL" id="QGU31800.1"/>
    </source>
</evidence>
<dbReference type="InterPro" id="IPR029058">
    <property type="entry name" value="AB_hydrolase_fold"/>
</dbReference>
<reference evidence="2 3" key="1">
    <citation type="submission" date="2019-12" db="EMBL/GenBank/DDBJ databases">
        <title>The complete genome of the thermophilic, anoxygenic phototrophic gammaproteobacterium Thermochromatium tepidum.</title>
        <authorList>
            <person name="Sattley W.M."/>
            <person name="Swingley W.D."/>
            <person name="Burchell B.M."/>
            <person name="Gurbani S.A."/>
            <person name="Kujawa C.M."/>
            <person name="Nuccio D.A."/>
            <person name="Schladweiler J."/>
            <person name="Shaffer K.N."/>
            <person name="Stokes L.M."/>
            <person name="Touchman J.W."/>
            <person name="Blankenship R.E."/>
            <person name="Madigan M.T."/>
        </authorList>
    </citation>
    <scope>NUCLEOTIDE SEQUENCE [LARGE SCALE GENOMIC DNA]</scope>
    <source>
        <strain evidence="2 3">ATCC 43061</strain>
    </source>
</reference>
<dbReference type="EMBL" id="CP039268">
    <property type="protein sequence ID" value="QGU31800.1"/>
    <property type="molecule type" value="Genomic_DNA"/>
</dbReference>
<dbReference type="Pfam" id="PF00561">
    <property type="entry name" value="Abhydrolase_1"/>
    <property type="match status" value="1"/>
</dbReference>
<dbReference type="PANTHER" id="PTHR43689:SF8">
    <property type="entry name" value="ALPHA_BETA-HYDROLASES SUPERFAMILY PROTEIN"/>
    <property type="match status" value="1"/>
</dbReference>
<dbReference type="InterPro" id="IPR000073">
    <property type="entry name" value="AB_hydrolase_1"/>
</dbReference>
<keyword evidence="3" id="KW-1185">Reference proteome</keyword>
<dbReference type="RefSeq" id="WP_153973999.1">
    <property type="nucleotide sequence ID" value="NZ_CP039268.1"/>
</dbReference>
<dbReference type="PANTHER" id="PTHR43689">
    <property type="entry name" value="HYDROLASE"/>
    <property type="match status" value="1"/>
</dbReference>
<evidence type="ECO:0000313" key="3">
    <source>
        <dbReference type="Proteomes" id="UP000426424"/>
    </source>
</evidence>
<dbReference type="OrthoDB" id="9779853at2"/>
<protein>
    <submittedName>
        <fullName evidence="2">Alpha/beta fold hydrolase</fullName>
    </submittedName>
</protein>
<organism evidence="2 3">
    <name type="scientific">Thermochromatium tepidum ATCC 43061</name>
    <dbReference type="NCBI Taxonomy" id="316276"/>
    <lineage>
        <taxon>Bacteria</taxon>
        <taxon>Pseudomonadati</taxon>
        <taxon>Pseudomonadota</taxon>
        <taxon>Gammaproteobacteria</taxon>
        <taxon>Chromatiales</taxon>
        <taxon>Chromatiaceae</taxon>
        <taxon>Thermochromatium</taxon>
    </lineage>
</organism>
<sequence>MDTLESYQIQRADPDSRFIEVGDFRLHYKRQGSGETLILLLHGSFLSLKSWSAIMTPLAERATVVAFDRPVCGLTSRPLPKRGASGFGLYGAKSQAELVAALIAALGFERAILVGSSTGGTIALLTALAHPECVQGLILVDAMVYSGYATSEVPPPVRAMMRTLKPAFSRLMRLMIDRLYEKAIRKFWYRQDRLSDERLAELKRDFMLGPWDRAFMELFLATRRLDLESRLGSLNRPVLVLTGAHDRAVKPEESARLAQAIAGAEFRVIADAGHLPQEECPESFLAAIDGFLTRCTTSLGLQDGDG</sequence>
<dbReference type="Gene3D" id="3.40.50.1820">
    <property type="entry name" value="alpha/beta hydrolase"/>
    <property type="match status" value="1"/>
</dbReference>